<protein>
    <submittedName>
        <fullName evidence="2">Uncharacterized protein</fullName>
    </submittedName>
</protein>
<dbReference type="Proteomes" id="UP000736787">
    <property type="component" value="Unassembled WGS sequence"/>
</dbReference>
<feature type="region of interest" description="Disordered" evidence="1">
    <location>
        <begin position="1"/>
        <end position="40"/>
    </location>
</feature>
<dbReference type="AlphaFoldDB" id="A0A8T1EJA8"/>
<evidence type="ECO:0000313" key="3">
    <source>
        <dbReference type="Proteomes" id="UP000736787"/>
    </source>
</evidence>
<proteinExistence type="predicted"/>
<comment type="caution">
    <text evidence="2">The sequence shown here is derived from an EMBL/GenBank/DDBJ whole genome shotgun (WGS) entry which is preliminary data.</text>
</comment>
<accession>A0A8T1EJA8</accession>
<evidence type="ECO:0000313" key="2">
    <source>
        <dbReference type="EMBL" id="KAG2955117.1"/>
    </source>
</evidence>
<reference evidence="2" key="1">
    <citation type="submission" date="2018-10" db="EMBL/GenBank/DDBJ databases">
        <title>Effector identification in a new, highly contiguous assembly of the strawberry crown rot pathogen Phytophthora cactorum.</title>
        <authorList>
            <person name="Armitage A.D."/>
            <person name="Nellist C.F."/>
            <person name="Bates H."/>
            <person name="Vickerstaff R.J."/>
            <person name="Harrison R.J."/>
        </authorList>
    </citation>
    <scope>NUCLEOTIDE SEQUENCE</scope>
    <source>
        <strain evidence="2">4040</strain>
    </source>
</reference>
<name>A0A8T1EJA8_9STRA</name>
<organism evidence="2 3">
    <name type="scientific">Phytophthora cactorum</name>
    <dbReference type="NCBI Taxonomy" id="29920"/>
    <lineage>
        <taxon>Eukaryota</taxon>
        <taxon>Sar</taxon>
        <taxon>Stramenopiles</taxon>
        <taxon>Oomycota</taxon>
        <taxon>Peronosporomycetes</taxon>
        <taxon>Peronosporales</taxon>
        <taxon>Peronosporaceae</taxon>
        <taxon>Phytophthora</taxon>
    </lineage>
</organism>
<gene>
    <name evidence="2" type="ORF">PC117_g641</name>
</gene>
<evidence type="ECO:0000256" key="1">
    <source>
        <dbReference type="SAM" id="MobiDB-lite"/>
    </source>
</evidence>
<feature type="compositionally biased region" description="Basic and acidic residues" evidence="1">
    <location>
        <begin position="26"/>
        <end position="40"/>
    </location>
</feature>
<dbReference type="EMBL" id="RCMK01000007">
    <property type="protein sequence ID" value="KAG2955117.1"/>
    <property type="molecule type" value="Genomic_DNA"/>
</dbReference>
<sequence>MSAANGFHSDVEADGAMDSPGEAAMMEEHLVDVAPTVHER</sequence>